<name>A0A1I5W098_9GAMM</name>
<dbReference type="AlphaFoldDB" id="A0A1I5W098"/>
<dbReference type="OrthoDB" id="6314559at2"/>
<evidence type="ECO:0000313" key="2">
    <source>
        <dbReference type="EMBL" id="SFQ13145.1"/>
    </source>
</evidence>
<dbReference type="Proteomes" id="UP000182692">
    <property type="component" value="Unassembled WGS sequence"/>
</dbReference>
<feature type="coiled-coil region" evidence="1">
    <location>
        <begin position="63"/>
        <end position="90"/>
    </location>
</feature>
<dbReference type="EMBL" id="FOWR01000043">
    <property type="protein sequence ID" value="SFQ13145.1"/>
    <property type="molecule type" value="Genomic_DNA"/>
</dbReference>
<gene>
    <name evidence="2" type="ORF">SAMN03084138_04125</name>
</gene>
<sequence length="93" mass="10359">MQTDYTAMLEQAIHSLIADGKEPSVALIKSRLTGAVPMPLIISALQRWKKNGVVPKIEKVSVDKSAEARIAELEQQVSTLTERIEALEKRFIE</sequence>
<evidence type="ECO:0000256" key="1">
    <source>
        <dbReference type="SAM" id="Coils"/>
    </source>
</evidence>
<dbReference type="GeneID" id="35873332"/>
<proteinExistence type="predicted"/>
<evidence type="ECO:0008006" key="4">
    <source>
        <dbReference type="Google" id="ProtNLM"/>
    </source>
</evidence>
<dbReference type="RefSeq" id="WP_017017477.1">
    <property type="nucleotide sequence ID" value="NZ_FOWR01000043.1"/>
</dbReference>
<reference evidence="2 3" key="1">
    <citation type="submission" date="2016-10" db="EMBL/GenBank/DDBJ databases">
        <authorList>
            <person name="de Groot N.N."/>
        </authorList>
    </citation>
    <scope>NUCLEOTIDE SEQUENCE [LARGE SCALE GENOMIC DNA]</scope>
    <source>
        <strain evidence="2 3">DSM 15893</strain>
    </source>
</reference>
<keyword evidence="1" id="KW-0175">Coiled coil</keyword>
<protein>
    <recommendedName>
        <fullName evidence="4">Replication region DNA-binding N-term</fullName>
    </recommendedName>
</protein>
<evidence type="ECO:0000313" key="3">
    <source>
        <dbReference type="Proteomes" id="UP000182692"/>
    </source>
</evidence>
<organism evidence="2 3">
    <name type="scientific">Enterovibrio norvegicus DSM 15893</name>
    <dbReference type="NCBI Taxonomy" id="1121869"/>
    <lineage>
        <taxon>Bacteria</taxon>
        <taxon>Pseudomonadati</taxon>
        <taxon>Pseudomonadota</taxon>
        <taxon>Gammaproteobacteria</taxon>
        <taxon>Vibrionales</taxon>
        <taxon>Vibrionaceae</taxon>
        <taxon>Enterovibrio</taxon>
    </lineage>
</organism>
<accession>A0A1I5W098</accession>